<dbReference type="PANTHER" id="PTHR21329">
    <property type="entry name" value="PHOSPHATIDYLINOSITOL N-ACETYLGLUCOSAMINYLTRANSFERASE SUBUNIT Q-RELATED"/>
    <property type="match status" value="1"/>
</dbReference>
<dbReference type="GO" id="GO:0016020">
    <property type="term" value="C:membrane"/>
    <property type="evidence" value="ECO:0007669"/>
    <property type="project" value="InterPro"/>
</dbReference>
<feature type="transmembrane region" description="Helical" evidence="1">
    <location>
        <begin position="354"/>
        <end position="386"/>
    </location>
</feature>
<dbReference type="GO" id="GO:0005783">
    <property type="term" value="C:endoplasmic reticulum"/>
    <property type="evidence" value="ECO:0007669"/>
    <property type="project" value="TreeGrafter"/>
</dbReference>
<dbReference type="GO" id="GO:0006506">
    <property type="term" value="P:GPI anchor biosynthetic process"/>
    <property type="evidence" value="ECO:0007669"/>
    <property type="project" value="InterPro"/>
</dbReference>
<accession>A0AAD7AF34</accession>
<sequence length="564" mass="64359">MDPSTIPLDRMPPTVFWPDDERTSGLCYGWTEPVLCVAGVIQEISEAENALAALDSVPAWHRLSPSCGGNPVILGKCSFTRGNQREHPSLELNGLKTLDYTMIYYRRHPAPSLRFYSLETLAPDAEVSAAQKARNAAFATSLQHDFSRSPHSGGINGVVINQFNAAKTINILLKPKRSRRLPAELSKWLFDFMDVSLYAPRKIMSLVRLPTSLSYLKDFSSTIQQLDVRAKQTEFLSHEVTPLRQHDLTAVSVYAARYTNFFNTVWLILNDITIGVAFGSFLCENNVVLARMLNHLVKVFLVEWVQWVLHWLDSWPAGLKLNTELSRFYAHTFSDLVAMWGHVLHRGSPYLPGLLFSFGVLSTSGMTTAIALFSDLLVFITLHIYVCYFLSRILYARLLSTSGSLWRLFRGKRFNVLRNRTDTWEYDTDQLLFGTILFTLLAFLFPTVLAYYALFAMLRLGVILVNAALDTQLAFMNHFPLFALMLRAKDPWRLPGGIYFGVEYAPDPVLVVKNQPMPFSTIFVQYIRLWSRLAAHYNPLRLLWYVLRGERLVAIPREAMRYFI</sequence>
<proteinExistence type="predicted"/>
<name>A0AAD7AF34_9AGAR</name>
<evidence type="ECO:0000313" key="2">
    <source>
        <dbReference type="EMBL" id="KAJ7356562.1"/>
    </source>
</evidence>
<gene>
    <name evidence="2" type="ORF">DFH08DRAFT_460387</name>
</gene>
<protein>
    <submittedName>
        <fullName evidence="2">N-acetylglucosaminyl transferase component-domain-containing protein</fullName>
    </submittedName>
</protein>
<keyword evidence="3" id="KW-1185">Reference proteome</keyword>
<dbReference type="EMBL" id="JARIHO010000008">
    <property type="protein sequence ID" value="KAJ7356562.1"/>
    <property type="molecule type" value="Genomic_DNA"/>
</dbReference>
<keyword evidence="1" id="KW-0472">Membrane</keyword>
<evidence type="ECO:0000313" key="3">
    <source>
        <dbReference type="Proteomes" id="UP001218218"/>
    </source>
</evidence>
<evidence type="ECO:0000256" key="1">
    <source>
        <dbReference type="SAM" id="Phobius"/>
    </source>
</evidence>
<keyword evidence="2" id="KW-0808">Transferase</keyword>
<comment type="caution">
    <text evidence="2">The sequence shown here is derived from an EMBL/GenBank/DDBJ whole genome shotgun (WGS) entry which is preliminary data.</text>
</comment>
<dbReference type="InterPro" id="IPR007720">
    <property type="entry name" value="PigQ/GPI1"/>
</dbReference>
<dbReference type="GO" id="GO:0016740">
    <property type="term" value="F:transferase activity"/>
    <property type="evidence" value="ECO:0007669"/>
    <property type="project" value="UniProtKB-KW"/>
</dbReference>
<dbReference type="AlphaFoldDB" id="A0AAD7AF34"/>
<dbReference type="PANTHER" id="PTHR21329:SF3">
    <property type="entry name" value="PHOSPHATIDYLINOSITOL N-ACETYLGLUCOSAMINYLTRANSFERASE SUBUNIT Q"/>
    <property type="match status" value="1"/>
</dbReference>
<reference evidence="2" key="1">
    <citation type="submission" date="2023-03" db="EMBL/GenBank/DDBJ databases">
        <title>Massive genome expansion in bonnet fungi (Mycena s.s.) driven by repeated elements and novel gene families across ecological guilds.</title>
        <authorList>
            <consortium name="Lawrence Berkeley National Laboratory"/>
            <person name="Harder C.B."/>
            <person name="Miyauchi S."/>
            <person name="Viragh M."/>
            <person name="Kuo A."/>
            <person name="Thoen E."/>
            <person name="Andreopoulos B."/>
            <person name="Lu D."/>
            <person name="Skrede I."/>
            <person name="Drula E."/>
            <person name="Henrissat B."/>
            <person name="Morin E."/>
            <person name="Kohler A."/>
            <person name="Barry K."/>
            <person name="LaButti K."/>
            <person name="Morin E."/>
            <person name="Salamov A."/>
            <person name="Lipzen A."/>
            <person name="Mereny Z."/>
            <person name="Hegedus B."/>
            <person name="Baldrian P."/>
            <person name="Stursova M."/>
            <person name="Weitz H."/>
            <person name="Taylor A."/>
            <person name="Grigoriev I.V."/>
            <person name="Nagy L.G."/>
            <person name="Martin F."/>
            <person name="Kauserud H."/>
        </authorList>
    </citation>
    <scope>NUCLEOTIDE SEQUENCE</scope>
    <source>
        <strain evidence="2">CBHHK002</strain>
    </source>
</reference>
<feature type="transmembrane region" description="Helical" evidence="1">
    <location>
        <begin position="430"/>
        <end position="454"/>
    </location>
</feature>
<keyword evidence="1" id="KW-0812">Transmembrane</keyword>
<keyword evidence="1" id="KW-1133">Transmembrane helix</keyword>
<dbReference type="Proteomes" id="UP001218218">
    <property type="component" value="Unassembled WGS sequence"/>
</dbReference>
<organism evidence="2 3">
    <name type="scientific">Mycena albidolilacea</name>
    <dbReference type="NCBI Taxonomy" id="1033008"/>
    <lineage>
        <taxon>Eukaryota</taxon>
        <taxon>Fungi</taxon>
        <taxon>Dikarya</taxon>
        <taxon>Basidiomycota</taxon>
        <taxon>Agaricomycotina</taxon>
        <taxon>Agaricomycetes</taxon>
        <taxon>Agaricomycetidae</taxon>
        <taxon>Agaricales</taxon>
        <taxon>Marasmiineae</taxon>
        <taxon>Mycenaceae</taxon>
        <taxon>Mycena</taxon>
    </lineage>
</organism>
<dbReference type="Pfam" id="PF05024">
    <property type="entry name" value="Gpi1"/>
    <property type="match status" value="1"/>
</dbReference>